<evidence type="ECO:0000313" key="2">
    <source>
        <dbReference type="Proteomes" id="UP000681340"/>
    </source>
</evidence>
<sequence>MIVCLPDGLPSQALTAHQLDRHFGVSGNLQPRFWAVEARWLWQTRHLIAPRKGKPTYCAGGPVKLLELAGLRHAAGMGAGIRHQLWQHVVHGTPPARPWHVYQARHLAEPATYPLQRVEADFFGQPRVNAMRLHNAVSYGAAHLLVEELEMFQAGPLAYQHYSAATAVCADALLTADGHKLAPAGDALAHRVTYLEQASRYLDTVEAGQRLLAVAF</sequence>
<accession>A0A919VTL7</accession>
<dbReference type="AlphaFoldDB" id="A0A919VTL7"/>
<reference evidence="1" key="1">
    <citation type="submission" date="2021-03" db="EMBL/GenBank/DDBJ databases">
        <title>Whole genome shotgun sequence of Actinoplanes auranticolor NBRC 12245.</title>
        <authorList>
            <person name="Komaki H."/>
            <person name="Tamura T."/>
        </authorList>
    </citation>
    <scope>NUCLEOTIDE SEQUENCE</scope>
    <source>
        <strain evidence="1">NBRC 12245</strain>
    </source>
</reference>
<organism evidence="1 2">
    <name type="scientific">Actinoplanes auranticolor</name>
    <dbReference type="NCBI Taxonomy" id="47988"/>
    <lineage>
        <taxon>Bacteria</taxon>
        <taxon>Bacillati</taxon>
        <taxon>Actinomycetota</taxon>
        <taxon>Actinomycetes</taxon>
        <taxon>Micromonosporales</taxon>
        <taxon>Micromonosporaceae</taxon>
        <taxon>Actinoplanes</taxon>
    </lineage>
</organism>
<name>A0A919VTL7_9ACTN</name>
<keyword evidence="2" id="KW-1185">Reference proteome</keyword>
<dbReference type="Proteomes" id="UP000681340">
    <property type="component" value="Unassembled WGS sequence"/>
</dbReference>
<dbReference type="EMBL" id="BOQL01000053">
    <property type="protein sequence ID" value="GIM74905.1"/>
    <property type="molecule type" value="Genomic_DNA"/>
</dbReference>
<gene>
    <name evidence="1" type="ORF">Aau02nite_63240</name>
</gene>
<evidence type="ECO:0000313" key="1">
    <source>
        <dbReference type="EMBL" id="GIM74905.1"/>
    </source>
</evidence>
<proteinExistence type="predicted"/>
<protein>
    <submittedName>
        <fullName evidence="1">Uncharacterized protein</fullName>
    </submittedName>
</protein>
<comment type="caution">
    <text evidence="1">The sequence shown here is derived from an EMBL/GenBank/DDBJ whole genome shotgun (WGS) entry which is preliminary data.</text>
</comment>